<evidence type="ECO:0000259" key="3">
    <source>
        <dbReference type="Pfam" id="PF02230"/>
    </source>
</evidence>
<name>A0ABV7RAJ6_9NEIS</name>
<dbReference type="EMBL" id="JBHRXN010000010">
    <property type="protein sequence ID" value="MFC3531386.1"/>
    <property type="molecule type" value="Genomic_DNA"/>
</dbReference>
<dbReference type="Pfam" id="PF02230">
    <property type="entry name" value="Abhydrolase_2"/>
    <property type="match status" value="1"/>
</dbReference>
<dbReference type="SUPFAM" id="SSF53474">
    <property type="entry name" value="alpha/beta-Hydrolases"/>
    <property type="match status" value="1"/>
</dbReference>
<dbReference type="InterPro" id="IPR029058">
    <property type="entry name" value="AB_hydrolase_fold"/>
</dbReference>
<dbReference type="Gene3D" id="3.40.50.1820">
    <property type="entry name" value="alpha/beta hydrolase"/>
    <property type="match status" value="1"/>
</dbReference>
<evidence type="ECO:0000256" key="2">
    <source>
        <dbReference type="ARBA" id="ARBA00022801"/>
    </source>
</evidence>
<reference evidence="5" key="1">
    <citation type="journal article" date="2019" name="Int. J. Syst. Evol. Microbiol.">
        <title>The Global Catalogue of Microorganisms (GCM) 10K type strain sequencing project: providing services to taxonomists for standard genome sequencing and annotation.</title>
        <authorList>
            <consortium name="The Broad Institute Genomics Platform"/>
            <consortium name="The Broad Institute Genome Sequencing Center for Infectious Disease"/>
            <person name="Wu L."/>
            <person name="Ma J."/>
        </authorList>
    </citation>
    <scope>NUCLEOTIDE SEQUENCE [LARGE SCALE GENOMIC DNA]</scope>
    <source>
        <strain evidence="5">KCTC 42742</strain>
    </source>
</reference>
<dbReference type="PANTHER" id="PTHR10655:SF17">
    <property type="entry name" value="LYSOPHOSPHOLIPASE-LIKE PROTEIN 1"/>
    <property type="match status" value="1"/>
</dbReference>
<protein>
    <submittedName>
        <fullName evidence="4">Alpha/beta hydrolase</fullName>
    </submittedName>
</protein>
<evidence type="ECO:0000313" key="4">
    <source>
        <dbReference type="EMBL" id="MFC3531386.1"/>
    </source>
</evidence>
<dbReference type="PANTHER" id="PTHR10655">
    <property type="entry name" value="LYSOPHOSPHOLIPASE-RELATED"/>
    <property type="match status" value="1"/>
</dbReference>
<dbReference type="Proteomes" id="UP001595741">
    <property type="component" value="Unassembled WGS sequence"/>
</dbReference>
<dbReference type="InterPro" id="IPR003140">
    <property type="entry name" value="PLipase/COase/thioEstase"/>
</dbReference>
<organism evidence="4 5">
    <name type="scientific">Vogesella facilis</name>
    <dbReference type="NCBI Taxonomy" id="1655232"/>
    <lineage>
        <taxon>Bacteria</taxon>
        <taxon>Pseudomonadati</taxon>
        <taxon>Pseudomonadota</taxon>
        <taxon>Betaproteobacteria</taxon>
        <taxon>Neisseriales</taxon>
        <taxon>Chromobacteriaceae</taxon>
        <taxon>Vogesella</taxon>
    </lineage>
</organism>
<dbReference type="RefSeq" id="WP_386088743.1">
    <property type="nucleotide sequence ID" value="NZ_JBHRXN010000010.1"/>
</dbReference>
<keyword evidence="2 4" id="KW-0378">Hydrolase</keyword>
<accession>A0ABV7RAJ6</accession>
<evidence type="ECO:0000313" key="5">
    <source>
        <dbReference type="Proteomes" id="UP001595741"/>
    </source>
</evidence>
<dbReference type="InterPro" id="IPR050565">
    <property type="entry name" value="LYPA1-2/EST-like"/>
</dbReference>
<keyword evidence="5" id="KW-1185">Reference proteome</keyword>
<sequence>MTASSLPPAIEDAASGLIYRALPRASQQPAKALLLLLHGVGGNELNLAGLQPLLDPRLQLVLLRAPLVFGPQQYGWFQVSFGADGPRIDAQQAENSRQQLLHLCASLQAQYGIDAAHTVLAGFSQGGIMSAGVALTAPRQVAGFGLLSGRILPEIAPIIGEKTDLARLSAFIGHGELDDKLPIAWAERATAWLSDLGVQHQLRRYPGGHQLGADMAHDFAAWLAAGSWLAGD</sequence>
<proteinExistence type="inferred from homology"/>
<dbReference type="GO" id="GO:0016787">
    <property type="term" value="F:hydrolase activity"/>
    <property type="evidence" value="ECO:0007669"/>
    <property type="project" value="UniProtKB-KW"/>
</dbReference>
<comment type="similarity">
    <text evidence="1">Belongs to the AB hydrolase superfamily. AB hydrolase 2 family.</text>
</comment>
<gene>
    <name evidence="4" type="ORF">ACFOLG_04245</name>
</gene>
<feature type="domain" description="Phospholipase/carboxylesterase/thioesterase" evidence="3">
    <location>
        <begin position="26"/>
        <end position="218"/>
    </location>
</feature>
<comment type="caution">
    <text evidence="4">The sequence shown here is derived from an EMBL/GenBank/DDBJ whole genome shotgun (WGS) entry which is preliminary data.</text>
</comment>
<evidence type="ECO:0000256" key="1">
    <source>
        <dbReference type="ARBA" id="ARBA00006499"/>
    </source>
</evidence>